<reference evidence="1" key="2">
    <citation type="submission" date="2021-01" db="EMBL/GenBank/DDBJ databases">
        <authorList>
            <person name="Schikora-Tamarit M.A."/>
        </authorList>
    </citation>
    <scope>NUCLEOTIDE SEQUENCE</scope>
    <source>
        <strain evidence="1">NCAIM Y.01608</strain>
    </source>
</reference>
<proteinExistence type="predicted"/>
<organism evidence="1 2">
    <name type="scientific">Ogataea polymorpha</name>
    <dbReference type="NCBI Taxonomy" id="460523"/>
    <lineage>
        <taxon>Eukaryota</taxon>
        <taxon>Fungi</taxon>
        <taxon>Dikarya</taxon>
        <taxon>Ascomycota</taxon>
        <taxon>Saccharomycotina</taxon>
        <taxon>Pichiomycetes</taxon>
        <taxon>Pichiales</taxon>
        <taxon>Pichiaceae</taxon>
        <taxon>Ogataea</taxon>
    </lineage>
</organism>
<dbReference type="Proteomes" id="UP000788993">
    <property type="component" value="Unassembled WGS sequence"/>
</dbReference>
<dbReference type="AlphaFoldDB" id="A0A9P8P181"/>
<name>A0A9P8P181_9ASCO</name>
<protein>
    <submittedName>
        <fullName evidence="1">Uncharacterized protein</fullName>
    </submittedName>
</protein>
<dbReference type="EMBL" id="JAEUBD010001266">
    <property type="protein sequence ID" value="KAH3663101.1"/>
    <property type="molecule type" value="Genomic_DNA"/>
</dbReference>
<gene>
    <name evidence="1" type="ORF">OGATHE_004677</name>
</gene>
<evidence type="ECO:0000313" key="1">
    <source>
        <dbReference type="EMBL" id="KAH3663101.1"/>
    </source>
</evidence>
<keyword evidence="2" id="KW-1185">Reference proteome</keyword>
<comment type="caution">
    <text evidence="1">The sequence shown here is derived from an EMBL/GenBank/DDBJ whole genome shotgun (WGS) entry which is preliminary data.</text>
</comment>
<reference evidence="1" key="1">
    <citation type="journal article" date="2021" name="Open Biol.">
        <title>Shared evolutionary footprints suggest mitochondrial oxidative damage underlies multiple complex I losses in fungi.</title>
        <authorList>
            <person name="Schikora-Tamarit M.A."/>
            <person name="Marcet-Houben M."/>
            <person name="Nosek J."/>
            <person name="Gabaldon T."/>
        </authorList>
    </citation>
    <scope>NUCLEOTIDE SEQUENCE</scope>
    <source>
        <strain evidence="1">NCAIM Y.01608</strain>
    </source>
</reference>
<evidence type="ECO:0000313" key="2">
    <source>
        <dbReference type="Proteomes" id="UP000788993"/>
    </source>
</evidence>
<accession>A0A9P8P181</accession>
<sequence>MSVTLLGFRLTGALRFAAADDRLADLGAELLNLVPSCIPGVEMFVGVVAAGTCGEWSNMFMSPSTSKLKSSLANCPGALSKENDWNRVREVMDDCDGE</sequence>